<name>A0A1I2XG73_9ACTN</name>
<keyword evidence="3" id="KW-0689">Ribosomal protein</keyword>
<evidence type="ECO:0000313" key="2">
    <source>
        <dbReference type="EMBL" id="NYH86207.1"/>
    </source>
</evidence>
<evidence type="ECO:0000313" key="5">
    <source>
        <dbReference type="Proteomes" id="UP000533017"/>
    </source>
</evidence>
<dbReference type="PROSITE" id="PS51186">
    <property type="entry name" value="GNAT"/>
    <property type="match status" value="1"/>
</dbReference>
<keyword evidence="5" id="KW-1185">Reference proteome</keyword>
<organism evidence="3 4">
    <name type="scientific">Actinopolymorpha cephalotaxi</name>
    <dbReference type="NCBI Taxonomy" id="504797"/>
    <lineage>
        <taxon>Bacteria</taxon>
        <taxon>Bacillati</taxon>
        <taxon>Actinomycetota</taxon>
        <taxon>Actinomycetes</taxon>
        <taxon>Propionibacteriales</taxon>
        <taxon>Actinopolymorphaceae</taxon>
        <taxon>Actinopolymorpha</taxon>
    </lineage>
</organism>
<accession>A0A1I2XG73</accession>
<gene>
    <name evidence="2" type="ORF">FHR37_005058</name>
    <name evidence="3" type="ORF">SAMN05421678_112142</name>
</gene>
<reference evidence="3 4" key="1">
    <citation type="submission" date="2016-10" db="EMBL/GenBank/DDBJ databases">
        <authorList>
            <person name="de Groot N.N."/>
        </authorList>
    </citation>
    <scope>NUCLEOTIDE SEQUENCE [LARGE SCALE GENOMIC DNA]</scope>
    <source>
        <strain evidence="3 4">CPCC 202808</strain>
    </source>
</reference>
<dbReference type="Pfam" id="PF00583">
    <property type="entry name" value="Acetyltransf_1"/>
    <property type="match status" value="1"/>
</dbReference>
<sequence length="305" mass="34172">MSSVQVRPFRRSDREQLTVLVNRHIQVVVPGMSVSANTVLSQLEREPGEPIVDPWVAERRTLVAVQHDRLVAAAHLLRYGDSEPVGEGYRGLGEIRWLVCWPPDFPWNDAEHAGDVLAAACHQQFDAWRVLRRSADGALPAPGIYGVPEQWPHVRAIYERAGFGYDGQHTEVVLLARVEDLPRVGEPPIPGLAVRRSVGINGTRFSAYLGDLRVGYIEVENLADAGRVARHDGWADIGNLHILEDYQRRGIATWLFGLVADWLRMANVDRLLEYALSTADAELALFRKLGFVELTRTDRGFDTRS</sequence>
<dbReference type="InterPro" id="IPR000182">
    <property type="entry name" value="GNAT_dom"/>
</dbReference>
<evidence type="ECO:0000313" key="3">
    <source>
        <dbReference type="EMBL" id="SFH11666.1"/>
    </source>
</evidence>
<dbReference type="STRING" id="504797.SAMN05421678_112142"/>
<dbReference type="GO" id="GO:0016747">
    <property type="term" value="F:acyltransferase activity, transferring groups other than amino-acyl groups"/>
    <property type="evidence" value="ECO:0007669"/>
    <property type="project" value="InterPro"/>
</dbReference>
<keyword evidence="3" id="KW-0687">Ribonucleoprotein</keyword>
<dbReference type="RefSeq" id="WP_092885758.1">
    <property type="nucleotide sequence ID" value="NZ_FOOI01000012.1"/>
</dbReference>
<dbReference type="InterPro" id="IPR016181">
    <property type="entry name" value="Acyl_CoA_acyltransferase"/>
</dbReference>
<dbReference type="Proteomes" id="UP000533017">
    <property type="component" value="Unassembled WGS sequence"/>
</dbReference>
<protein>
    <submittedName>
        <fullName evidence="2 3">Ribosomal protein S18 acetylase RimI</fullName>
    </submittedName>
</protein>
<dbReference type="OrthoDB" id="4565089at2"/>
<reference evidence="2 5" key="2">
    <citation type="submission" date="2020-07" db="EMBL/GenBank/DDBJ databases">
        <title>Sequencing the genomes of 1000 actinobacteria strains.</title>
        <authorList>
            <person name="Klenk H.-P."/>
        </authorList>
    </citation>
    <scope>NUCLEOTIDE SEQUENCE [LARGE SCALE GENOMIC DNA]</scope>
    <source>
        <strain evidence="2 5">DSM 45117</strain>
    </source>
</reference>
<dbReference type="Proteomes" id="UP000199052">
    <property type="component" value="Unassembled WGS sequence"/>
</dbReference>
<evidence type="ECO:0000313" key="4">
    <source>
        <dbReference type="Proteomes" id="UP000199052"/>
    </source>
</evidence>
<dbReference type="CDD" id="cd04301">
    <property type="entry name" value="NAT_SF"/>
    <property type="match status" value="1"/>
</dbReference>
<dbReference type="AlphaFoldDB" id="A0A1I2XG73"/>
<dbReference type="SUPFAM" id="SSF55729">
    <property type="entry name" value="Acyl-CoA N-acyltransferases (Nat)"/>
    <property type="match status" value="1"/>
</dbReference>
<dbReference type="Gene3D" id="3.40.630.30">
    <property type="match status" value="2"/>
</dbReference>
<feature type="domain" description="N-acetyltransferase" evidence="1">
    <location>
        <begin position="152"/>
        <end position="305"/>
    </location>
</feature>
<dbReference type="EMBL" id="FOOI01000012">
    <property type="protein sequence ID" value="SFH11666.1"/>
    <property type="molecule type" value="Genomic_DNA"/>
</dbReference>
<dbReference type="EMBL" id="JACBZA010000001">
    <property type="protein sequence ID" value="NYH86207.1"/>
    <property type="molecule type" value="Genomic_DNA"/>
</dbReference>
<dbReference type="GO" id="GO:0005840">
    <property type="term" value="C:ribosome"/>
    <property type="evidence" value="ECO:0007669"/>
    <property type="project" value="UniProtKB-KW"/>
</dbReference>
<proteinExistence type="predicted"/>
<evidence type="ECO:0000259" key="1">
    <source>
        <dbReference type="PROSITE" id="PS51186"/>
    </source>
</evidence>